<accession>A0ABV3UCX4</accession>
<sequence>MNSKNFNAYWEAVTKRCLDRSTGRELITP</sequence>
<evidence type="ECO:0000313" key="3">
    <source>
        <dbReference type="Proteomes" id="UP001558101"/>
    </source>
</evidence>
<name>A0ABV3UCX4_9GAMM</name>
<gene>
    <name evidence="2" type="ORF">AB4M04_05055</name>
</gene>
<dbReference type="InterPro" id="IPR009700">
    <property type="entry name" value="DUF1283"/>
</dbReference>
<dbReference type="EMBL" id="JBFQXQ010000001">
    <property type="protein sequence ID" value="MEX3171450.1"/>
    <property type="molecule type" value="Genomic_DNA"/>
</dbReference>
<comment type="caution">
    <text evidence="2">The sequence shown here is derived from an EMBL/GenBank/DDBJ whole genome shotgun (WGS) entry which is preliminary data.</text>
</comment>
<keyword evidence="1" id="KW-0732">Signal</keyword>
<protein>
    <submittedName>
        <fullName evidence="2">DUF1283 domain-containing protein</fullName>
    </submittedName>
</protein>
<evidence type="ECO:0000256" key="1">
    <source>
        <dbReference type="ARBA" id="ARBA00022729"/>
    </source>
</evidence>
<dbReference type="Proteomes" id="UP001558101">
    <property type="component" value="Unassembled WGS sequence"/>
</dbReference>
<proteinExistence type="predicted"/>
<dbReference type="RefSeq" id="WP_071593052.1">
    <property type="nucleotide sequence ID" value="NZ_CAMIRF010000001.1"/>
</dbReference>
<dbReference type="Pfam" id="PF06932">
    <property type="entry name" value="DUF1283"/>
    <property type="match status" value="1"/>
</dbReference>
<organism evidence="2 3">
    <name type="scientific">Serratia quinivorans</name>
    <dbReference type="NCBI Taxonomy" id="137545"/>
    <lineage>
        <taxon>Bacteria</taxon>
        <taxon>Pseudomonadati</taxon>
        <taxon>Pseudomonadota</taxon>
        <taxon>Gammaproteobacteria</taxon>
        <taxon>Enterobacterales</taxon>
        <taxon>Yersiniaceae</taxon>
        <taxon>Serratia</taxon>
    </lineage>
</organism>
<reference evidence="2 3" key="1">
    <citation type="submission" date="2024-07" db="EMBL/GenBank/DDBJ databases">
        <title>Genomes of novel Serratia strains from suburban soil.</title>
        <authorList>
            <person name="Markert E.X."/>
            <person name="Severe K."/>
            <person name="Severe L."/>
            <person name="Twing K.I."/>
            <person name="Ward L.M."/>
        </authorList>
    </citation>
    <scope>NUCLEOTIDE SEQUENCE [LARGE SCALE GENOMIC DNA]</scope>
    <source>
        <strain evidence="2 3">3C-UT</strain>
    </source>
</reference>
<keyword evidence="3" id="KW-1185">Reference proteome</keyword>
<evidence type="ECO:0000313" key="2">
    <source>
        <dbReference type="EMBL" id="MEX3171450.1"/>
    </source>
</evidence>